<evidence type="ECO:0000313" key="4">
    <source>
        <dbReference type="Proteomes" id="UP000011682"/>
    </source>
</evidence>
<dbReference type="Pfam" id="PF21277">
    <property type="entry name" value="T6SS_VgrG3-like_C"/>
    <property type="match status" value="1"/>
</dbReference>
<evidence type="ECO:0000313" key="3">
    <source>
        <dbReference type="EMBL" id="EPX64099.1"/>
    </source>
</evidence>
<accession>S9QS78</accession>
<dbReference type="InterPro" id="IPR049073">
    <property type="entry name" value="T6SS_VgrG3-like_C"/>
</dbReference>
<dbReference type="eggNOG" id="COG1388">
    <property type="taxonomic scope" value="Bacteria"/>
</dbReference>
<dbReference type="RefSeq" id="WP_002621417.1">
    <property type="nucleotide sequence ID" value="NZ_ANAH02000004.1"/>
</dbReference>
<reference evidence="3" key="1">
    <citation type="submission" date="2013-05" db="EMBL/GenBank/DDBJ databases">
        <title>Genome assembly of Cystobacter fuscus DSM 2262.</title>
        <authorList>
            <person name="Sharma G."/>
            <person name="Khatri I."/>
            <person name="Kaur C."/>
            <person name="Mayilraj S."/>
            <person name="Subramanian S."/>
        </authorList>
    </citation>
    <scope>NUCLEOTIDE SEQUENCE [LARGE SCALE GENOMIC DNA]</scope>
    <source>
        <strain evidence="3">DSM 2262</strain>
    </source>
</reference>
<feature type="compositionally biased region" description="Basic and acidic residues" evidence="1">
    <location>
        <begin position="1"/>
        <end position="16"/>
    </location>
</feature>
<proteinExistence type="predicted"/>
<sequence length="222" mass="24168">MDQELKKLGRLSEKYETPYPGPKGAGVVSTGKGDAGGVSYGSYQIATKTGTAAAFVQWLETHYPDMFDELAGHEPGTPGFSAAWKVLAESDAERFFEAQHVFIGETHYTPARKGVEEKLKLSLSGRSLAVKDALWSCAVQHGPRGAYDRLWRAALAGKEPSSLDDASLLQAVYAERGRRDENGNLVYFSKCSAAVQRGVAQRFANELREALERLGQEKAPNA</sequence>
<feature type="domain" description="Type VI secretion system spike protein VgrG3-like C-terminal" evidence="2">
    <location>
        <begin position="8"/>
        <end position="206"/>
    </location>
</feature>
<keyword evidence="4" id="KW-1185">Reference proteome</keyword>
<dbReference type="OrthoDB" id="5378899at2"/>
<dbReference type="EMBL" id="ANAH02000004">
    <property type="protein sequence ID" value="EPX64099.1"/>
    <property type="molecule type" value="Genomic_DNA"/>
</dbReference>
<evidence type="ECO:0000259" key="2">
    <source>
        <dbReference type="Pfam" id="PF21277"/>
    </source>
</evidence>
<feature type="region of interest" description="Disordered" evidence="1">
    <location>
        <begin position="1"/>
        <end position="26"/>
    </location>
</feature>
<comment type="caution">
    <text evidence="3">The sequence shown here is derived from an EMBL/GenBank/DDBJ whole genome shotgun (WGS) entry which is preliminary data.</text>
</comment>
<name>S9QS78_CYSF2</name>
<evidence type="ECO:0000256" key="1">
    <source>
        <dbReference type="SAM" id="MobiDB-lite"/>
    </source>
</evidence>
<dbReference type="Proteomes" id="UP000011682">
    <property type="component" value="Unassembled WGS sequence"/>
</dbReference>
<dbReference type="AlphaFoldDB" id="S9QS78"/>
<protein>
    <recommendedName>
        <fullName evidence="2">Type VI secretion system spike protein VgrG3-like C-terminal domain-containing protein</fullName>
    </recommendedName>
</protein>
<gene>
    <name evidence="3" type="ORF">D187_005232</name>
</gene>
<organism evidence="3 4">
    <name type="scientific">Cystobacter fuscus (strain ATCC 25194 / DSM 2262 / NBRC 100088 / M29)</name>
    <dbReference type="NCBI Taxonomy" id="1242864"/>
    <lineage>
        <taxon>Bacteria</taxon>
        <taxon>Pseudomonadati</taxon>
        <taxon>Myxococcota</taxon>
        <taxon>Myxococcia</taxon>
        <taxon>Myxococcales</taxon>
        <taxon>Cystobacterineae</taxon>
        <taxon>Archangiaceae</taxon>
        <taxon>Cystobacter</taxon>
    </lineage>
</organism>